<dbReference type="RefSeq" id="WP_307330728.1">
    <property type="nucleotide sequence ID" value="NZ_JAUSUG010000025.1"/>
</dbReference>
<dbReference type="PROSITE" id="PS50928">
    <property type="entry name" value="ABC_TM1"/>
    <property type="match status" value="1"/>
</dbReference>
<evidence type="ECO:0000256" key="10">
    <source>
        <dbReference type="RuleBase" id="RU365097"/>
    </source>
</evidence>
<evidence type="ECO:0000256" key="3">
    <source>
        <dbReference type="ARBA" id="ARBA00022448"/>
    </source>
</evidence>
<comment type="function">
    <text evidence="10">Part of the binding-protein-dependent transport system for molybdenum; probably responsible for the translocation of the substrate across the membrane.</text>
</comment>
<sequence>MNLDFWTPIFISIRVTVIASILGFSLALIAAGLMKRRNFKGKQLLETLLMLPLVLPPTVIGFGLLYFFGRNSTIGRVYEFIFSETIVFSFIAAVMAATIVAFPLMYQTLKAGFEQVDKDLEDVGQVLGGNSLQIFRYVTIPLSKNVMIVAFILGAARALGEFGATLMFAGNIPGRTQTVPTAIYIAVETGRTELAIYWVLSIVTLSFFLLFFVQWKKET</sequence>
<evidence type="ECO:0000256" key="6">
    <source>
        <dbReference type="ARBA" id="ARBA00022692"/>
    </source>
</evidence>
<keyword evidence="13" id="KW-1185">Reference proteome</keyword>
<dbReference type="CDD" id="cd06261">
    <property type="entry name" value="TM_PBP2"/>
    <property type="match status" value="1"/>
</dbReference>
<evidence type="ECO:0000256" key="7">
    <source>
        <dbReference type="ARBA" id="ARBA00022989"/>
    </source>
</evidence>
<accession>A0ABU0A1A8</accession>
<dbReference type="InterPro" id="IPR000515">
    <property type="entry name" value="MetI-like"/>
</dbReference>
<name>A0ABU0A1A8_9BACI</name>
<feature type="transmembrane region" description="Helical" evidence="9">
    <location>
        <begin position="6"/>
        <end position="33"/>
    </location>
</feature>
<evidence type="ECO:0000256" key="8">
    <source>
        <dbReference type="ARBA" id="ARBA00023136"/>
    </source>
</evidence>
<dbReference type="InterPro" id="IPR011867">
    <property type="entry name" value="ModB_ABC"/>
</dbReference>
<dbReference type="PANTHER" id="PTHR30183:SF3">
    <property type="entry name" value="MOLYBDENUM TRANSPORT SYSTEM PERMEASE PROTEIN MODB"/>
    <property type="match status" value="1"/>
</dbReference>
<evidence type="ECO:0000256" key="4">
    <source>
        <dbReference type="ARBA" id="ARBA00022475"/>
    </source>
</evidence>
<keyword evidence="7 9" id="KW-1133">Transmembrane helix</keyword>
<comment type="subcellular location">
    <subcellularLocation>
        <location evidence="1 9">Cell membrane</location>
        <topology evidence="1 9">Multi-pass membrane protein</topology>
    </subcellularLocation>
</comment>
<reference evidence="12 13" key="1">
    <citation type="submission" date="2023-07" db="EMBL/GenBank/DDBJ databases">
        <title>Genomic Encyclopedia of Type Strains, Phase IV (KMG-IV): sequencing the most valuable type-strain genomes for metagenomic binning, comparative biology and taxonomic classification.</title>
        <authorList>
            <person name="Goeker M."/>
        </authorList>
    </citation>
    <scope>NUCLEOTIDE SEQUENCE [LARGE SCALE GENOMIC DNA]</scope>
    <source>
        <strain evidence="12 13">DSM 9768</strain>
    </source>
</reference>
<feature type="transmembrane region" description="Helical" evidence="9">
    <location>
        <begin position="80"/>
        <end position="106"/>
    </location>
</feature>
<protein>
    <recommendedName>
        <fullName evidence="10">Molybdenum transport system permease</fullName>
    </recommendedName>
</protein>
<dbReference type="NCBIfam" id="TIGR02141">
    <property type="entry name" value="modB_ABC"/>
    <property type="match status" value="1"/>
</dbReference>
<dbReference type="Gene3D" id="1.10.3720.10">
    <property type="entry name" value="MetI-like"/>
    <property type="match status" value="1"/>
</dbReference>
<evidence type="ECO:0000256" key="2">
    <source>
        <dbReference type="ARBA" id="ARBA00007069"/>
    </source>
</evidence>
<feature type="transmembrane region" description="Helical" evidence="9">
    <location>
        <begin position="195"/>
        <end position="213"/>
    </location>
</feature>
<evidence type="ECO:0000313" key="12">
    <source>
        <dbReference type="EMBL" id="MDQ0257267.1"/>
    </source>
</evidence>
<keyword evidence="5 10" id="KW-0500">Molybdenum</keyword>
<dbReference type="PANTHER" id="PTHR30183">
    <property type="entry name" value="MOLYBDENUM TRANSPORT SYSTEM PERMEASE PROTEIN MODB"/>
    <property type="match status" value="1"/>
</dbReference>
<dbReference type="Pfam" id="PF00528">
    <property type="entry name" value="BPD_transp_1"/>
    <property type="match status" value="1"/>
</dbReference>
<evidence type="ECO:0000256" key="1">
    <source>
        <dbReference type="ARBA" id="ARBA00004651"/>
    </source>
</evidence>
<comment type="similarity">
    <text evidence="2 10">Belongs to the binding-protein-dependent transport system permease family. CysTW subfamily.</text>
</comment>
<evidence type="ECO:0000256" key="5">
    <source>
        <dbReference type="ARBA" id="ARBA00022505"/>
    </source>
</evidence>
<gene>
    <name evidence="12" type="ORF">J2S74_004725</name>
</gene>
<feature type="domain" description="ABC transmembrane type-1" evidence="11">
    <location>
        <begin position="9"/>
        <end position="211"/>
    </location>
</feature>
<evidence type="ECO:0000259" key="11">
    <source>
        <dbReference type="PROSITE" id="PS50928"/>
    </source>
</evidence>
<keyword evidence="6 9" id="KW-0812">Transmembrane</keyword>
<dbReference type="SUPFAM" id="SSF161098">
    <property type="entry name" value="MetI-like"/>
    <property type="match status" value="1"/>
</dbReference>
<dbReference type="InterPro" id="IPR035906">
    <property type="entry name" value="MetI-like_sf"/>
</dbReference>
<dbReference type="Proteomes" id="UP001230005">
    <property type="component" value="Unassembled WGS sequence"/>
</dbReference>
<keyword evidence="4 10" id="KW-1003">Cell membrane</keyword>
<evidence type="ECO:0000256" key="9">
    <source>
        <dbReference type="RuleBase" id="RU363032"/>
    </source>
</evidence>
<organism evidence="12 13">
    <name type="scientific">Evansella vedderi</name>
    <dbReference type="NCBI Taxonomy" id="38282"/>
    <lineage>
        <taxon>Bacteria</taxon>
        <taxon>Bacillati</taxon>
        <taxon>Bacillota</taxon>
        <taxon>Bacilli</taxon>
        <taxon>Bacillales</taxon>
        <taxon>Bacillaceae</taxon>
        <taxon>Evansella</taxon>
    </lineage>
</organism>
<feature type="transmembrane region" description="Helical" evidence="9">
    <location>
        <begin position="45"/>
        <end position="68"/>
    </location>
</feature>
<comment type="caution">
    <text evidence="12">The sequence shown here is derived from an EMBL/GenBank/DDBJ whole genome shotgun (WGS) entry which is preliminary data.</text>
</comment>
<feature type="transmembrane region" description="Helical" evidence="9">
    <location>
        <begin position="146"/>
        <end position="169"/>
    </location>
</feature>
<evidence type="ECO:0000313" key="13">
    <source>
        <dbReference type="Proteomes" id="UP001230005"/>
    </source>
</evidence>
<proteinExistence type="inferred from homology"/>
<keyword evidence="8 9" id="KW-0472">Membrane</keyword>
<dbReference type="EMBL" id="JAUSUG010000025">
    <property type="protein sequence ID" value="MDQ0257267.1"/>
    <property type="molecule type" value="Genomic_DNA"/>
</dbReference>
<keyword evidence="3 9" id="KW-0813">Transport</keyword>